<dbReference type="Gene3D" id="1.10.357.40">
    <property type="entry name" value="YbiA-like"/>
    <property type="match status" value="1"/>
</dbReference>
<evidence type="ECO:0000313" key="1">
    <source>
        <dbReference type="EMBL" id="QHT26680.1"/>
    </source>
</evidence>
<dbReference type="AlphaFoldDB" id="A0A6C0EDY7"/>
<proteinExistence type="predicted"/>
<dbReference type="CDD" id="cd15457">
    <property type="entry name" value="NADAR"/>
    <property type="match status" value="1"/>
</dbReference>
<dbReference type="SUPFAM" id="SSF143990">
    <property type="entry name" value="YbiA-like"/>
    <property type="match status" value="1"/>
</dbReference>
<organism evidence="1">
    <name type="scientific">viral metagenome</name>
    <dbReference type="NCBI Taxonomy" id="1070528"/>
    <lineage>
        <taxon>unclassified sequences</taxon>
        <taxon>metagenomes</taxon>
        <taxon>organismal metagenomes</taxon>
    </lineage>
</organism>
<name>A0A6C0EDY7_9ZZZZ</name>
<reference evidence="1" key="1">
    <citation type="journal article" date="2020" name="Nature">
        <title>Giant virus diversity and host interactions through global metagenomics.</title>
        <authorList>
            <person name="Schulz F."/>
            <person name="Roux S."/>
            <person name="Paez-Espino D."/>
            <person name="Jungbluth S."/>
            <person name="Walsh D.A."/>
            <person name="Denef V.J."/>
            <person name="McMahon K.D."/>
            <person name="Konstantinidis K.T."/>
            <person name="Eloe-Fadrosh E.A."/>
            <person name="Kyrpides N.C."/>
            <person name="Woyke T."/>
        </authorList>
    </citation>
    <scope>NUCLEOTIDE SEQUENCE</scope>
    <source>
        <strain evidence="1">GVMAG-M-3300023179-2</strain>
    </source>
</reference>
<protein>
    <submittedName>
        <fullName evidence="1">Uncharacterized protein</fullName>
    </submittedName>
</protein>
<dbReference type="InterPro" id="IPR037238">
    <property type="entry name" value="YbiA-like_sf"/>
</dbReference>
<sequence>MSDVDKYCRAGFFGNFYPSPIVVAPPNYPSDFTSFNNVEAAFQALKDWPNKNLYTSATGYEAVKLKKNVKNPDYTYSGYGSNIIAMFNLLYIKFLQEPFTSGLLNTGDAFLLEHNNNSGKDFIWSNNSIGDGSNALDVLLMHIRDILRVDSTYYPHTDIIQKLTGIKLKLYIDNSNPVSTWISLVQTATNSLSTKPYNMNPIQPQTIPLQLQLFSLPYPTTIRFKQPISVTSKSHFRASPAWASPPIGIISEILTPTVTNYDSTINDIYGKISKIPLHGILYRNLNPNVLDVIGFIKKLFNNKEVTKISASNANAKWQYTIFIEFSTDIDNTNPTDIQNVFQLNNTNNINDVNISTQKGKQNRIYIK</sequence>
<dbReference type="InterPro" id="IPR012816">
    <property type="entry name" value="NADAR"/>
</dbReference>
<dbReference type="EMBL" id="MN739800">
    <property type="protein sequence ID" value="QHT26680.1"/>
    <property type="molecule type" value="Genomic_DNA"/>
</dbReference>
<accession>A0A6C0EDY7</accession>